<organism evidence="2 3">
    <name type="scientific">Pleurodeles waltl</name>
    <name type="common">Iberian ribbed newt</name>
    <dbReference type="NCBI Taxonomy" id="8319"/>
    <lineage>
        <taxon>Eukaryota</taxon>
        <taxon>Metazoa</taxon>
        <taxon>Chordata</taxon>
        <taxon>Craniata</taxon>
        <taxon>Vertebrata</taxon>
        <taxon>Euteleostomi</taxon>
        <taxon>Amphibia</taxon>
        <taxon>Batrachia</taxon>
        <taxon>Caudata</taxon>
        <taxon>Salamandroidea</taxon>
        <taxon>Salamandridae</taxon>
        <taxon>Pleurodelinae</taxon>
        <taxon>Pleurodeles</taxon>
    </lineage>
</organism>
<accession>A0AAV7W1W0</accession>
<evidence type="ECO:0000313" key="2">
    <source>
        <dbReference type="EMBL" id="KAJ1207493.1"/>
    </source>
</evidence>
<gene>
    <name evidence="2" type="ORF">NDU88_002884</name>
</gene>
<name>A0AAV7W1W0_PLEWA</name>
<dbReference type="EMBL" id="JANPWB010000002">
    <property type="protein sequence ID" value="KAJ1207493.1"/>
    <property type="molecule type" value="Genomic_DNA"/>
</dbReference>
<reference evidence="2" key="1">
    <citation type="journal article" date="2022" name="bioRxiv">
        <title>Sequencing and chromosome-scale assembly of the giantPleurodeles waltlgenome.</title>
        <authorList>
            <person name="Brown T."/>
            <person name="Elewa A."/>
            <person name="Iarovenko S."/>
            <person name="Subramanian E."/>
            <person name="Araus A.J."/>
            <person name="Petzold A."/>
            <person name="Susuki M."/>
            <person name="Suzuki K.-i.T."/>
            <person name="Hayashi T."/>
            <person name="Toyoda A."/>
            <person name="Oliveira C."/>
            <person name="Osipova E."/>
            <person name="Leigh N.D."/>
            <person name="Simon A."/>
            <person name="Yun M.H."/>
        </authorList>
    </citation>
    <scope>NUCLEOTIDE SEQUENCE</scope>
    <source>
        <strain evidence="2">20211129_DDA</strain>
        <tissue evidence="2">Liver</tissue>
    </source>
</reference>
<evidence type="ECO:0000256" key="1">
    <source>
        <dbReference type="SAM" id="MobiDB-lite"/>
    </source>
</evidence>
<dbReference type="AlphaFoldDB" id="A0AAV7W1W0"/>
<keyword evidence="3" id="KW-1185">Reference proteome</keyword>
<feature type="region of interest" description="Disordered" evidence="1">
    <location>
        <begin position="1"/>
        <end position="55"/>
    </location>
</feature>
<dbReference type="Proteomes" id="UP001066276">
    <property type="component" value="Chromosome 1_2"/>
</dbReference>
<comment type="caution">
    <text evidence="2">The sequence shown here is derived from an EMBL/GenBank/DDBJ whole genome shotgun (WGS) entry which is preliminary data.</text>
</comment>
<evidence type="ECO:0000313" key="3">
    <source>
        <dbReference type="Proteomes" id="UP001066276"/>
    </source>
</evidence>
<proteinExistence type="predicted"/>
<sequence>MASNDSVAGSPEELPPKGHAPASSSSPDGNSKGPKLPSRKGQTTPPFQQLVLDGQPIADDILPPMDYDNFQQLLNLLIRSWQVMTVLQVLQRNCRSKDMPQLSVQAQLEIPRVPKLPSSSE</sequence>
<protein>
    <submittedName>
        <fullName evidence="2">Uncharacterized protein</fullName>
    </submittedName>
</protein>